<dbReference type="GO" id="GO:0005634">
    <property type="term" value="C:nucleus"/>
    <property type="evidence" value="ECO:0007669"/>
    <property type="project" value="UniProtKB-SubCell"/>
</dbReference>
<dbReference type="PANTHER" id="PTHR24404:SF33">
    <property type="entry name" value="ZINC FINGER PROTEIN HELIOS"/>
    <property type="match status" value="1"/>
</dbReference>
<evidence type="ECO:0000256" key="11">
    <source>
        <dbReference type="PROSITE-ProRule" id="PRU00042"/>
    </source>
</evidence>
<evidence type="ECO:0000256" key="9">
    <source>
        <dbReference type="ARBA" id="ARBA00023242"/>
    </source>
</evidence>
<evidence type="ECO:0000256" key="5">
    <source>
        <dbReference type="ARBA" id="ARBA00022833"/>
    </source>
</evidence>
<dbReference type="FunFam" id="3.30.160.60:FF:000080">
    <property type="entry name" value="IKAROS family zinc finger 4"/>
    <property type="match status" value="1"/>
</dbReference>
<dbReference type="Ensembl" id="ENSSORT00005037412.1">
    <property type="protein sequence ID" value="ENSSORP00005036448.1"/>
    <property type="gene ID" value="ENSSORG00005017178.1"/>
</dbReference>
<reference evidence="14" key="1">
    <citation type="submission" date="2019-06" db="EMBL/GenBank/DDBJ databases">
        <authorList>
            <consortium name="Wellcome Sanger Institute Data Sharing"/>
        </authorList>
    </citation>
    <scope>NUCLEOTIDE SEQUENCE [LARGE SCALE GENOMIC DNA]</scope>
</reference>
<comment type="similarity">
    <text evidence="10">Belongs to the Ikaros C2H2-type zinc-finger protein family.</text>
</comment>
<dbReference type="InterPro" id="IPR050589">
    <property type="entry name" value="Ikaros_C2H2-ZF"/>
</dbReference>
<reference evidence="14" key="2">
    <citation type="submission" date="2025-08" db="UniProtKB">
        <authorList>
            <consortium name="Ensembl"/>
        </authorList>
    </citation>
    <scope>IDENTIFICATION</scope>
</reference>
<evidence type="ECO:0000256" key="10">
    <source>
        <dbReference type="ARBA" id="ARBA00038390"/>
    </source>
</evidence>
<dbReference type="GO" id="GO:0006357">
    <property type="term" value="P:regulation of transcription by RNA polymerase II"/>
    <property type="evidence" value="ECO:0007669"/>
    <property type="project" value="TreeGrafter"/>
</dbReference>
<dbReference type="FunFam" id="3.30.160.60:FF:000372">
    <property type="entry name" value="IKAROS family zinc finger 4"/>
    <property type="match status" value="1"/>
</dbReference>
<dbReference type="Pfam" id="PF00096">
    <property type="entry name" value="zf-C2H2"/>
    <property type="match status" value="3"/>
</dbReference>
<evidence type="ECO:0000313" key="14">
    <source>
        <dbReference type="Ensembl" id="ENSSORP00005036448.1"/>
    </source>
</evidence>
<keyword evidence="3" id="KW-0677">Repeat</keyword>
<dbReference type="PROSITE" id="PS00028">
    <property type="entry name" value="ZINC_FINGER_C2H2_1"/>
    <property type="match status" value="4"/>
</dbReference>
<evidence type="ECO:0000256" key="4">
    <source>
        <dbReference type="ARBA" id="ARBA00022771"/>
    </source>
</evidence>
<feature type="domain" description="C2H2-type" evidence="13">
    <location>
        <begin position="56"/>
        <end position="83"/>
    </location>
</feature>
<dbReference type="PANTHER" id="PTHR24404">
    <property type="entry name" value="ZINC FINGER PROTEIN"/>
    <property type="match status" value="1"/>
</dbReference>
<evidence type="ECO:0000256" key="12">
    <source>
        <dbReference type="SAM" id="MobiDB-lite"/>
    </source>
</evidence>
<keyword evidence="4 11" id="KW-0863">Zinc-finger</keyword>
<gene>
    <name evidence="14" type="primary">LOC115413069</name>
</gene>
<evidence type="ECO:0000256" key="6">
    <source>
        <dbReference type="ARBA" id="ARBA00023015"/>
    </source>
</evidence>
<evidence type="ECO:0000256" key="1">
    <source>
        <dbReference type="ARBA" id="ARBA00004123"/>
    </source>
</evidence>
<dbReference type="InterPro" id="IPR013087">
    <property type="entry name" value="Znf_C2H2_type"/>
</dbReference>
<evidence type="ECO:0000259" key="13">
    <source>
        <dbReference type="PROSITE" id="PS50157"/>
    </source>
</evidence>
<feature type="region of interest" description="Disordered" evidence="12">
    <location>
        <begin position="225"/>
        <end position="327"/>
    </location>
</feature>
<keyword evidence="5" id="KW-0862">Zinc</keyword>
<dbReference type="FunFam" id="3.30.160.60:FF:000073">
    <property type="entry name" value="IKAROS family zinc finger 1"/>
    <property type="match status" value="1"/>
</dbReference>
<dbReference type="SMART" id="SM00355">
    <property type="entry name" value="ZnF_C2H2"/>
    <property type="match status" value="5"/>
</dbReference>
<evidence type="ECO:0000256" key="8">
    <source>
        <dbReference type="ARBA" id="ARBA00023163"/>
    </source>
</evidence>
<dbReference type="PROSITE" id="PS50157">
    <property type="entry name" value="ZINC_FINGER_C2H2_2"/>
    <property type="match status" value="3"/>
</dbReference>
<evidence type="ECO:0000256" key="3">
    <source>
        <dbReference type="ARBA" id="ARBA00022737"/>
    </source>
</evidence>
<comment type="subcellular location">
    <subcellularLocation>
        <location evidence="1">Nucleus</location>
    </subcellularLocation>
</comment>
<keyword evidence="9" id="KW-0539">Nucleus</keyword>
<keyword evidence="8" id="KW-0804">Transcription</keyword>
<evidence type="ECO:0000313" key="15">
    <source>
        <dbReference type="Proteomes" id="UP000472271"/>
    </source>
</evidence>
<protein>
    <submittedName>
        <fullName evidence="14">IKAROS family zinc finger 2</fullName>
    </submittedName>
</protein>
<keyword evidence="6" id="KW-0805">Transcription regulation</keyword>
<name>A0A673B7L6_9TELE</name>
<dbReference type="SUPFAM" id="SSF57667">
    <property type="entry name" value="beta-beta-alpha zinc fingers"/>
    <property type="match status" value="3"/>
</dbReference>
<dbReference type="InterPro" id="IPR036236">
    <property type="entry name" value="Znf_C2H2_sf"/>
</dbReference>
<keyword evidence="2" id="KW-0479">Metal-binding</keyword>
<keyword evidence="7" id="KW-0238">DNA-binding</keyword>
<feature type="domain" description="C2H2-type" evidence="13">
    <location>
        <begin position="84"/>
        <end position="111"/>
    </location>
</feature>
<dbReference type="AlphaFoldDB" id="A0A673B7L6"/>
<dbReference type="Gene3D" id="3.30.160.60">
    <property type="entry name" value="Classic Zinc Finger"/>
    <property type="match status" value="3"/>
</dbReference>
<dbReference type="GO" id="GO:0003700">
    <property type="term" value="F:DNA-binding transcription factor activity"/>
    <property type="evidence" value="ECO:0007669"/>
    <property type="project" value="TreeGrafter"/>
</dbReference>
<evidence type="ECO:0000256" key="7">
    <source>
        <dbReference type="ARBA" id="ARBA00023125"/>
    </source>
</evidence>
<dbReference type="GO" id="GO:0000978">
    <property type="term" value="F:RNA polymerase II cis-regulatory region sequence-specific DNA binding"/>
    <property type="evidence" value="ECO:0007669"/>
    <property type="project" value="TreeGrafter"/>
</dbReference>
<proteinExistence type="inferred from homology"/>
<feature type="domain" description="C2H2-type" evidence="13">
    <location>
        <begin position="112"/>
        <end position="136"/>
    </location>
</feature>
<feature type="compositionally biased region" description="Pro residues" evidence="12">
    <location>
        <begin position="236"/>
        <end position="245"/>
    </location>
</feature>
<keyword evidence="15" id="KW-1185">Reference proteome</keyword>
<accession>A0A673B7L6</accession>
<dbReference type="GO" id="GO:0008270">
    <property type="term" value="F:zinc ion binding"/>
    <property type="evidence" value="ECO:0007669"/>
    <property type="project" value="UniProtKB-KW"/>
</dbReference>
<reference evidence="14" key="3">
    <citation type="submission" date="2025-09" db="UniProtKB">
        <authorList>
            <consortium name="Ensembl"/>
        </authorList>
    </citation>
    <scope>IDENTIFICATION</scope>
</reference>
<evidence type="ECO:0000256" key="2">
    <source>
        <dbReference type="ARBA" id="ARBA00022723"/>
    </source>
</evidence>
<sequence>MFEKLKMNKNTLIKKKQKKKKQYKFAQYRIKKILGCRYFLLNPASFLFFFVGERPFQCNQCGVSFTQKGNLLRHIKLHTGEKPFKCPFCSYACRRRDALTGHLRTHAVGKPHKCNYCGRSYKQRTSLEEHKERCHSYLQGIGLGPNADAGPYTENRLSKLQQYDKQAELMPPHMMEQAITNAMTYLGSEPLRPLIHHPGPPMSMADVVPLVNPLFHRVLPIGQRTERPGNCETLQPLPPQPPDFPSHPISNGPTALRQGKQPQPGQEESPNHSGVESADSARSSPQERPGFHGRDPPSGLRSRASPATVCSGDRVVEPSPRSGAGMGPALMRVPAERPSSHEGVRVFAREGHEVRAFQCEHCRVLFLDHVMYTIHMGCHGYRDPLECNICGHRSKDRYEFSSHIVRGEHTFQ</sequence>
<dbReference type="Proteomes" id="UP000472271">
    <property type="component" value="Chromosome 21"/>
</dbReference>
<organism evidence="14 15">
    <name type="scientific">Sphaeramia orbicularis</name>
    <name type="common">orbiculate cardinalfish</name>
    <dbReference type="NCBI Taxonomy" id="375764"/>
    <lineage>
        <taxon>Eukaryota</taxon>
        <taxon>Metazoa</taxon>
        <taxon>Chordata</taxon>
        <taxon>Craniata</taxon>
        <taxon>Vertebrata</taxon>
        <taxon>Euteleostomi</taxon>
        <taxon>Actinopterygii</taxon>
        <taxon>Neopterygii</taxon>
        <taxon>Teleostei</taxon>
        <taxon>Neoteleostei</taxon>
        <taxon>Acanthomorphata</taxon>
        <taxon>Gobiaria</taxon>
        <taxon>Kurtiformes</taxon>
        <taxon>Apogonoidei</taxon>
        <taxon>Apogonidae</taxon>
        <taxon>Apogoninae</taxon>
        <taxon>Sphaeramia</taxon>
    </lineage>
</organism>
<feature type="compositionally biased region" description="Polar residues" evidence="12">
    <location>
        <begin position="260"/>
        <end position="286"/>
    </location>
</feature>